<evidence type="ECO:0000256" key="4">
    <source>
        <dbReference type="ARBA" id="ARBA00022801"/>
    </source>
</evidence>
<dbReference type="Pfam" id="PF17800">
    <property type="entry name" value="NPL"/>
    <property type="match status" value="1"/>
</dbReference>
<keyword evidence="9" id="KW-0479">Metal-binding</keyword>
<dbReference type="Proteomes" id="UP000594263">
    <property type="component" value="Unplaced"/>
</dbReference>
<keyword evidence="6" id="KW-0805">Transcription regulation</keyword>
<keyword evidence="9" id="KW-0862">Zinc</keyword>
<dbReference type="PROSITE" id="PS50157">
    <property type="entry name" value="ZINC_FINGER_C2H2_2"/>
    <property type="match status" value="1"/>
</dbReference>
<sequence>MEFWGVEVKAGQPLKVSPGEGKVIHLSQASIGESKKGKDESVPVYVKIGEQKLVIGTLSADKHPQIQYDVVFEKDFELSHNWKSGSIFFCGYRTQNPGDDEGFSGDEFDSDSEDEELPIENGKPELVNVAAAAKPAAADKAKISVQEAAKEAKADSDEDSSDDEDFSDSDDEDISDDGDEKMGEGDSDDEEDSSEEDEKTPTPKKENKKRPTEPENKTPVPSKKAKIATPQKTDGKKAAAHTATPHPAKQAGKTPKSENPKTPATGGKSSVTCGSCSKTFNSDKALESHSKAKHAAK</sequence>
<feature type="compositionally biased region" description="Basic and acidic residues" evidence="10">
    <location>
        <begin position="199"/>
        <end position="216"/>
    </location>
</feature>
<evidence type="ECO:0000256" key="9">
    <source>
        <dbReference type="PROSITE-ProRule" id="PRU00042"/>
    </source>
</evidence>
<protein>
    <recommendedName>
        <fullName evidence="11">C2H2-type domain-containing protein</fullName>
    </recommendedName>
</protein>
<keyword evidence="8" id="KW-0539">Nucleus</keyword>
<dbReference type="GO" id="GO:0008270">
    <property type="term" value="F:zinc ion binding"/>
    <property type="evidence" value="ECO:0007669"/>
    <property type="project" value="UniProtKB-KW"/>
</dbReference>
<feature type="compositionally biased region" description="Acidic residues" evidence="10">
    <location>
        <begin position="156"/>
        <end position="198"/>
    </location>
</feature>
<evidence type="ECO:0000256" key="8">
    <source>
        <dbReference type="ARBA" id="ARBA00023242"/>
    </source>
</evidence>
<keyword evidence="5" id="KW-0156">Chromatin regulator</keyword>
<keyword evidence="4" id="KW-0378">Hydrolase</keyword>
<dbReference type="EnsemblPlants" id="Kaladp0081s0236.1.v1.1">
    <property type="protein sequence ID" value="Kaladp0081s0236.1.v1.1"/>
    <property type="gene ID" value="Kaladp0081s0236.v1.1"/>
</dbReference>
<evidence type="ECO:0000256" key="10">
    <source>
        <dbReference type="SAM" id="MobiDB-lite"/>
    </source>
</evidence>
<feature type="compositionally biased region" description="Low complexity" evidence="10">
    <location>
        <begin position="240"/>
        <end position="249"/>
    </location>
</feature>
<dbReference type="InterPro" id="IPR041232">
    <property type="entry name" value="NPL"/>
</dbReference>
<dbReference type="PROSITE" id="PS00028">
    <property type="entry name" value="ZINC_FINGER_C2H2_1"/>
    <property type="match status" value="1"/>
</dbReference>
<keyword evidence="7" id="KW-0804">Transcription</keyword>
<evidence type="ECO:0000256" key="6">
    <source>
        <dbReference type="ARBA" id="ARBA00023015"/>
    </source>
</evidence>
<dbReference type="GO" id="GO:0006325">
    <property type="term" value="P:chromatin organization"/>
    <property type="evidence" value="ECO:0007669"/>
    <property type="project" value="UniProtKB-KW"/>
</dbReference>
<dbReference type="FunFam" id="2.60.120.340:FF:000004">
    <property type="entry name" value="Histone deacetylase HDT1"/>
    <property type="match status" value="1"/>
</dbReference>
<proteinExistence type="inferred from homology"/>
<name>A0A7N0UTS5_KALFE</name>
<dbReference type="AlphaFoldDB" id="A0A7N0UTS5"/>
<evidence type="ECO:0000259" key="11">
    <source>
        <dbReference type="PROSITE" id="PS50157"/>
    </source>
</evidence>
<evidence type="ECO:0000256" key="2">
    <source>
        <dbReference type="ARBA" id="ARBA00006673"/>
    </source>
</evidence>
<dbReference type="GO" id="GO:0005730">
    <property type="term" value="C:nucleolus"/>
    <property type="evidence" value="ECO:0007669"/>
    <property type="project" value="UniProtKB-SubCell"/>
</dbReference>
<dbReference type="Gramene" id="Kaladp0081s0236.1.v1.1">
    <property type="protein sequence ID" value="Kaladp0081s0236.1.v1.1"/>
    <property type="gene ID" value="Kaladp0081s0236.v1.1"/>
</dbReference>
<comment type="subcellular location">
    <subcellularLocation>
        <location evidence="1">Nucleus</location>
        <location evidence="1">Nucleolus</location>
    </subcellularLocation>
</comment>
<feature type="compositionally biased region" description="Basic and acidic residues" evidence="10">
    <location>
        <begin position="137"/>
        <end position="155"/>
    </location>
</feature>
<organism evidence="12 13">
    <name type="scientific">Kalanchoe fedtschenkoi</name>
    <name type="common">Lavender scallops</name>
    <name type="synonym">South American air plant</name>
    <dbReference type="NCBI Taxonomy" id="63787"/>
    <lineage>
        <taxon>Eukaryota</taxon>
        <taxon>Viridiplantae</taxon>
        <taxon>Streptophyta</taxon>
        <taxon>Embryophyta</taxon>
        <taxon>Tracheophyta</taxon>
        <taxon>Spermatophyta</taxon>
        <taxon>Magnoliopsida</taxon>
        <taxon>eudicotyledons</taxon>
        <taxon>Gunneridae</taxon>
        <taxon>Pentapetalae</taxon>
        <taxon>Saxifragales</taxon>
        <taxon>Crassulaceae</taxon>
        <taxon>Kalanchoe</taxon>
    </lineage>
</organism>
<evidence type="ECO:0000256" key="1">
    <source>
        <dbReference type="ARBA" id="ARBA00004604"/>
    </source>
</evidence>
<dbReference type="InterPro" id="IPR013087">
    <property type="entry name" value="Znf_C2H2_type"/>
</dbReference>
<dbReference type="GO" id="GO:0016787">
    <property type="term" value="F:hydrolase activity"/>
    <property type="evidence" value="ECO:0007669"/>
    <property type="project" value="UniProtKB-KW"/>
</dbReference>
<dbReference type="Gene3D" id="2.60.120.340">
    <property type="entry name" value="Nucleoplasmin core domain"/>
    <property type="match status" value="1"/>
</dbReference>
<feature type="compositionally biased region" description="Acidic residues" evidence="10">
    <location>
        <begin position="98"/>
        <end position="118"/>
    </location>
</feature>
<keyword evidence="3" id="KW-0678">Repressor</keyword>
<evidence type="ECO:0000256" key="7">
    <source>
        <dbReference type="ARBA" id="ARBA00023163"/>
    </source>
</evidence>
<evidence type="ECO:0000256" key="3">
    <source>
        <dbReference type="ARBA" id="ARBA00022491"/>
    </source>
</evidence>
<keyword evidence="13" id="KW-1185">Reference proteome</keyword>
<keyword evidence="9" id="KW-0863">Zinc-finger</keyword>
<comment type="similarity">
    <text evidence="2">Belongs to the histone deacetylase HD2 family.</text>
</comment>
<feature type="domain" description="C2H2-type" evidence="11">
    <location>
        <begin position="271"/>
        <end position="297"/>
    </location>
</feature>
<dbReference type="OMA" id="HFCGYQT"/>
<accession>A0A7N0UTS5</accession>
<evidence type="ECO:0000313" key="12">
    <source>
        <dbReference type="EnsemblPlants" id="Kaladp0081s0236.1.v1.1"/>
    </source>
</evidence>
<feature type="compositionally biased region" description="Polar residues" evidence="10">
    <location>
        <begin position="267"/>
        <end position="282"/>
    </location>
</feature>
<reference evidence="12" key="1">
    <citation type="submission" date="2021-01" db="UniProtKB">
        <authorList>
            <consortium name="EnsemblPlants"/>
        </authorList>
    </citation>
    <scope>IDENTIFICATION</scope>
</reference>
<evidence type="ECO:0000256" key="5">
    <source>
        <dbReference type="ARBA" id="ARBA00022853"/>
    </source>
</evidence>
<feature type="region of interest" description="Disordered" evidence="10">
    <location>
        <begin position="95"/>
        <end position="297"/>
    </location>
</feature>
<evidence type="ECO:0000313" key="13">
    <source>
        <dbReference type="Proteomes" id="UP000594263"/>
    </source>
</evidence>